<dbReference type="SUPFAM" id="SSF56219">
    <property type="entry name" value="DNase I-like"/>
    <property type="match status" value="1"/>
</dbReference>
<evidence type="ECO:0008006" key="3">
    <source>
        <dbReference type="Google" id="ProtNLM"/>
    </source>
</evidence>
<dbReference type="Gene3D" id="3.60.10.10">
    <property type="entry name" value="Endonuclease/exonuclease/phosphatase"/>
    <property type="match status" value="1"/>
</dbReference>
<proteinExistence type="predicted"/>
<evidence type="ECO:0000313" key="1">
    <source>
        <dbReference type="EMBL" id="CAK1578476.1"/>
    </source>
</evidence>
<dbReference type="Proteomes" id="UP001314205">
    <property type="component" value="Unassembled WGS sequence"/>
</dbReference>
<sequence length="160" mass="18586">MEKLKKMMAPSSWRPLDGTGVLRISRRQTKEIKFGTWNVRSLRSPEKVYNVCKEMKRLRIDILGLSEVLWTGNSKKIIDEDYTMYYSGDEDSSNKYGVGVILNTKRLNTTVSLVPKSNRTMLLQIEAKARNINIIQVYAPITDGSVGFRPRYYRFLQRSR</sequence>
<name>A0AAV1K9U2_9NEOP</name>
<protein>
    <recommendedName>
        <fullName evidence="3">Craniofacial development protein 2-like</fullName>
    </recommendedName>
</protein>
<keyword evidence="2" id="KW-1185">Reference proteome</keyword>
<evidence type="ECO:0000313" key="2">
    <source>
        <dbReference type="Proteomes" id="UP001314205"/>
    </source>
</evidence>
<dbReference type="AlphaFoldDB" id="A0AAV1K9U2"/>
<organism evidence="1 2">
    <name type="scientific">Parnassius mnemosyne</name>
    <name type="common">clouded apollo</name>
    <dbReference type="NCBI Taxonomy" id="213953"/>
    <lineage>
        <taxon>Eukaryota</taxon>
        <taxon>Metazoa</taxon>
        <taxon>Ecdysozoa</taxon>
        <taxon>Arthropoda</taxon>
        <taxon>Hexapoda</taxon>
        <taxon>Insecta</taxon>
        <taxon>Pterygota</taxon>
        <taxon>Neoptera</taxon>
        <taxon>Endopterygota</taxon>
        <taxon>Lepidoptera</taxon>
        <taxon>Glossata</taxon>
        <taxon>Ditrysia</taxon>
        <taxon>Papilionoidea</taxon>
        <taxon>Papilionidae</taxon>
        <taxon>Parnassiinae</taxon>
        <taxon>Parnassini</taxon>
        <taxon>Parnassius</taxon>
        <taxon>Driopa</taxon>
    </lineage>
</organism>
<accession>A0AAV1K9U2</accession>
<dbReference type="InterPro" id="IPR036691">
    <property type="entry name" value="Endo/exonu/phosph_ase_sf"/>
</dbReference>
<reference evidence="1 2" key="1">
    <citation type="submission" date="2023-11" db="EMBL/GenBank/DDBJ databases">
        <authorList>
            <person name="Hedman E."/>
            <person name="Englund M."/>
            <person name="Stromberg M."/>
            <person name="Nyberg Akerstrom W."/>
            <person name="Nylinder S."/>
            <person name="Jareborg N."/>
            <person name="Kallberg Y."/>
            <person name="Kronander E."/>
        </authorList>
    </citation>
    <scope>NUCLEOTIDE SEQUENCE [LARGE SCALE GENOMIC DNA]</scope>
</reference>
<comment type="caution">
    <text evidence="1">The sequence shown here is derived from an EMBL/GenBank/DDBJ whole genome shotgun (WGS) entry which is preliminary data.</text>
</comment>
<gene>
    <name evidence="1" type="ORF">PARMNEM_LOCUS551</name>
</gene>
<dbReference type="EMBL" id="CAVLGL010000001">
    <property type="protein sequence ID" value="CAK1578476.1"/>
    <property type="molecule type" value="Genomic_DNA"/>
</dbReference>